<dbReference type="GO" id="GO:0006281">
    <property type="term" value="P:DNA repair"/>
    <property type="evidence" value="ECO:0007669"/>
    <property type="project" value="TreeGrafter"/>
</dbReference>
<dbReference type="InterPro" id="IPR038718">
    <property type="entry name" value="SNF2-like_sf"/>
</dbReference>
<dbReference type="GO" id="GO:0016787">
    <property type="term" value="F:hydrolase activity"/>
    <property type="evidence" value="ECO:0007669"/>
    <property type="project" value="UniProtKB-KW"/>
</dbReference>
<dbReference type="InterPro" id="IPR027417">
    <property type="entry name" value="P-loop_NTPase"/>
</dbReference>
<dbReference type="Gene3D" id="3.40.50.10810">
    <property type="entry name" value="Tandem AAA-ATPase domain"/>
    <property type="match status" value="2"/>
</dbReference>
<evidence type="ECO:0000259" key="6">
    <source>
        <dbReference type="PROSITE" id="PS51194"/>
    </source>
</evidence>
<dbReference type="PROSITE" id="PS51194">
    <property type="entry name" value="HELICASE_CTER"/>
    <property type="match status" value="1"/>
</dbReference>
<dbReference type="Pfam" id="PF00271">
    <property type="entry name" value="Helicase_C"/>
    <property type="match status" value="1"/>
</dbReference>
<dbReference type="SMART" id="SM00487">
    <property type="entry name" value="DEXDc"/>
    <property type="match status" value="1"/>
</dbReference>
<dbReference type="STRING" id="154538.A0A1M2V5I2"/>
<feature type="compositionally biased region" description="Low complexity" evidence="4">
    <location>
        <begin position="1"/>
        <end position="15"/>
    </location>
</feature>
<proteinExistence type="predicted"/>
<keyword evidence="1" id="KW-0547">Nucleotide-binding</keyword>
<accession>A0A1M2V5I2</accession>
<dbReference type="OrthoDB" id="448448at2759"/>
<feature type="compositionally biased region" description="Polar residues" evidence="4">
    <location>
        <begin position="57"/>
        <end position="80"/>
    </location>
</feature>
<reference evidence="7 8" key="1">
    <citation type="submission" date="2016-10" db="EMBL/GenBank/DDBJ databases">
        <title>Genome sequence of the basidiomycete white-rot fungus Trametes pubescens.</title>
        <authorList>
            <person name="Makela M.R."/>
            <person name="Granchi Z."/>
            <person name="Peng M."/>
            <person name="De Vries R.P."/>
            <person name="Grigoriev I."/>
            <person name="Riley R."/>
            <person name="Hilden K."/>
        </authorList>
    </citation>
    <scope>NUCLEOTIDE SEQUENCE [LARGE SCALE GENOMIC DNA]</scope>
    <source>
        <strain evidence="7 8">FBCC735</strain>
    </source>
</reference>
<feature type="domain" description="Helicase C-terminal" evidence="6">
    <location>
        <begin position="1170"/>
        <end position="1359"/>
    </location>
</feature>
<evidence type="ECO:0000256" key="4">
    <source>
        <dbReference type="SAM" id="MobiDB-lite"/>
    </source>
</evidence>
<dbReference type="GO" id="GO:0008094">
    <property type="term" value="F:ATP-dependent activity, acting on DNA"/>
    <property type="evidence" value="ECO:0007669"/>
    <property type="project" value="TreeGrafter"/>
</dbReference>
<dbReference type="InterPro" id="IPR001650">
    <property type="entry name" value="Helicase_C-like"/>
</dbReference>
<dbReference type="SMART" id="SM00490">
    <property type="entry name" value="HELICc"/>
    <property type="match status" value="1"/>
</dbReference>
<dbReference type="PANTHER" id="PTHR45626:SF52">
    <property type="entry name" value="SINGLE-STRANDED DNA-DEPENDENT ATPASE (EUROFUNG)"/>
    <property type="match status" value="1"/>
</dbReference>
<feature type="compositionally biased region" description="Polar residues" evidence="4">
    <location>
        <begin position="1032"/>
        <end position="1042"/>
    </location>
</feature>
<evidence type="ECO:0000256" key="1">
    <source>
        <dbReference type="ARBA" id="ARBA00022741"/>
    </source>
</evidence>
<organism evidence="7 8">
    <name type="scientific">Trametes pubescens</name>
    <name type="common">White-rot fungus</name>
    <dbReference type="NCBI Taxonomy" id="154538"/>
    <lineage>
        <taxon>Eukaryota</taxon>
        <taxon>Fungi</taxon>
        <taxon>Dikarya</taxon>
        <taxon>Basidiomycota</taxon>
        <taxon>Agaricomycotina</taxon>
        <taxon>Agaricomycetes</taxon>
        <taxon>Polyporales</taxon>
        <taxon>Polyporaceae</taxon>
        <taxon>Trametes</taxon>
    </lineage>
</organism>
<name>A0A1M2V5I2_TRAPU</name>
<dbReference type="SUPFAM" id="SSF52540">
    <property type="entry name" value="P-loop containing nucleoside triphosphate hydrolases"/>
    <property type="match status" value="2"/>
</dbReference>
<feature type="domain" description="Helicase ATP-binding" evidence="5">
    <location>
        <begin position="488"/>
        <end position="826"/>
    </location>
</feature>
<feature type="region of interest" description="Disordered" evidence="4">
    <location>
        <begin position="706"/>
        <end position="761"/>
    </location>
</feature>
<comment type="caution">
    <text evidence="7">The sequence shown here is derived from an EMBL/GenBank/DDBJ whole genome shotgun (WGS) entry which is preliminary data.</text>
</comment>
<protein>
    <submittedName>
        <fullName evidence="7">Uncharacterized protein</fullName>
    </submittedName>
</protein>
<feature type="region of interest" description="Disordered" evidence="4">
    <location>
        <begin position="1"/>
        <end position="189"/>
    </location>
</feature>
<dbReference type="CDD" id="cd18793">
    <property type="entry name" value="SF2_C_SNF"/>
    <property type="match status" value="1"/>
</dbReference>
<dbReference type="GO" id="GO:0005634">
    <property type="term" value="C:nucleus"/>
    <property type="evidence" value="ECO:0007669"/>
    <property type="project" value="TreeGrafter"/>
</dbReference>
<gene>
    <name evidence="7" type="ORF">TRAPUB_6730</name>
</gene>
<keyword evidence="8" id="KW-1185">Reference proteome</keyword>
<feature type="compositionally biased region" description="Acidic residues" evidence="4">
    <location>
        <begin position="714"/>
        <end position="724"/>
    </location>
</feature>
<feature type="region of interest" description="Disordered" evidence="4">
    <location>
        <begin position="1012"/>
        <end position="1045"/>
    </location>
</feature>
<dbReference type="GO" id="GO:0005524">
    <property type="term" value="F:ATP binding"/>
    <property type="evidence" value="ECO:0007669"/>
    <property type="project" value="UniProtKB-KW"/>
</dbReference>
<dbReference type="PANTHER" id="PTHR45626">
    <property type="entry name" value="TRANSCRIPTION TERMINATION FACTOR 2-RELATED"/>
    <property type="match status" value="1"/>
</dbReference>
<dbReference type="CDD" id="cd18008">
    <property type="entry name" value="DEXDc_SHPRH-like"/>
    <property type="match status" value="1"/>
</dbReference>
<dbReference type="PROSITE" id="PS51192">
    <property type="entry name" value="HELICASE_ATP_BIND_1"/>
    <property type="match status" value="1"/>
</dbReference>
<dbReference type="Proteomes" id="UP000184267">
    <property type="component" value="Unassembled WGS sequence"/>
</dbReference>
<evidence type="ECO:0000259" key="5">
    <source>
        <dbReference type="PROSITE" id="PS51192"/>
    </source>
</evidence>
<dbReference type="InterPro" id="IPR014001">
    <property type="entry name" value="Helicase_ATP-bd"/>
</dbReference>
<sequence>MSSQSTTTTTAFSRSYAQANPIDLTLDDDDEGSHNTERMSKRPCTMSRSFNAAFAPSGSNTPLTRHQSTSGLSPAMSLSTLAPHAAPSTPSGSQTQYQPQAPSYYPSHDGPIPNTVRPPVFQGPSTSDAFFQPRPQAVPSMNPLGSAYLHPPHLQPLAGPSSNSATRQVIDLTDSPSPPPSHTSRSQPQPQLHEIMANLPVDLPPKTPVCIGVLPATALVLYPIPYVIPQDPNGMDVEWAPVRLQYEQHSENRPRSPTENINVRPPSCKTPTGEVIPGEVFAVVEQKVATPLGPMLGKGLIRLDAKIRRSHNLPMVQLQMLVYTPKGNIPVVSAYMQQHGLLLDHPSLPSDIDHVSNTYYCNPHNPPPGGHNRAPVLNRPGYMGPGSNTHRSWSSPAVSGKSIEVQRNQVDELFKSLKGGDELDETDPPPEIATTLYPHQRKALTFLLAREQEWESVRGKKLSMWQERINPVSHQVSWVHVVTQVEVFEMPEEAKGAILADDMGLGKTITCVSLIAATTRSARAFAEAPLTPPQTPPPSYDPQALAAQFQSSHWNIPPLAAAPAASSSKSKAKAAREQNRADALYTRACRIKMKSRATLIICPLSTVVNWEDQFKEHWRGEVIVCGGQGAPPPPVQLSISAMMAPSGSQVDIKPDPNQGHTFTRNRDGPPLRVYVYHGNARRLEPAFLADFDAVITTYSTLASEFSKQSKSLEAADEDDEDDGGSSDGFVELDGMGRPIGRAPKPKKAPKKRKKAAAPGVEATSPLQSIHWFRVVLDEAHSIKETNTVGCRASCDLAADRRLCLTGTPVQNKLDDVYALIKFLRLAPFDDKNTWNEYIGTPVKFAQPLGVARLQTIMRCITLRRTKESRAEDGKKILALPPRRDELRYLQFDKDEKSIYDQFFTESKAEFHELSSKNEIMKNYVGILQKILRLRQICCHFELVQNKGLGLPGDATPAYEDVAASIINDGINLQRAAVIFALLKEAGTAQCVECSCELSLPSDANNEGMAEVDAPAAPARRGRKPKTGAASGSRASTRQNSPSTPHPVLTRCQHLFCLHCFRAHTFPGWPNVAPELRRGCSTCNYALGPADVVQIDMDCSLLESVIAGGAKKKPGKKEKRVKGIAPEDFHPSTKVTALLNDLIQFSRANPYSANYDPGSIEVQMVDNEGNCLDDGVTKTVVFSQWTSMLDKYVVPAFLWPAIADQSLRRIEDALEIANIRYDRLDGTMKRDDRTRAMDALKHDPGCEVLLVSLKAGGVGLNLTAAQRVYLMDPYWYVPSVQVPGPPSSLSPQEPGCGESGCGPYRKFRPLFRTGTPLSYRPQHRLGQTRPVTTVKLIIENSIEARLLEVQKKKTELANLTLGPPLSKSDIQARRMEELQQLFAS</sequence>
<dbReference type="Pfam" id="PF00176">
    <property type="entry name" value="SNF2-rel_dom"/>
    <property type="match status" value="2"/>
</dbReference>
<evidence type="ECO:0000313" key="7">
    <source>
        <dbReference type="EMBL" id="OJT02736.1"/>
    </source>
</evidence>
<evidence type="ECO:0000256" key="2">
    <source>
        <dbReference type="ARBA" id="ARBA00022801"/>
    </source>
</evidence>
<dbReference type="InterPro" id="IPR000330">
    <property type="entry name" value="SNF2_N"/>
</dbReference>
<feature type="compositionally biased region" description="Basic residues" evidence="4">
    <location>
        <begin position="743"/>
        <end position="755"/>
    </location>
</feature>
<evidence type="ECO:0000256" key="3">
    <source>
        <dbReference type="ARBA" id="ARBA00022840"/>
    </source>
</evidence>
<dbReference type="OMA" id="VNWEDQF"/>
<dbReference type="Gene3D" id="3.40.50.300">
    <property type="entry name" value="P-loop containing nucleotide triphosphate hydrolases"/>
    <property type="match status" value="2"/>
</dbReference>
<evidence type="ECO:0000313" key="8">
    <source>
        <dbReference type="Proteomes" id="UP000184267"/>
    </source>
</evidence>
<feature type="compositionally biased region" description="Polar residues" evidence="4">
    <location>
        <begin position="88"/>
        <end position="101"/>
    </location>
</feature>
<keyword evidence="2" id="KW-0378">Hydrolase</keyword>
<dbReference type="InterPro" id="IPR050628">
    <property type="entry name" value="SNF2_RAD54_helicase_TF"/>
</dbReference>
<dbReference type="InterPro" id="IPR049730">
    <property type="entry name" value="SNF2/RAD54-like_C"/>
</dbReference>
<keyword evidence="3" id="KW-0067">ATP-binding</keyword>
<feature type="region of interest" description="Disordered" evidence="4">
    <location>
        <begin position="249"/>
        <end position="268"/>
    </location>
</feature>
<dbReference type="EMBL" id="MNAD01001650">
    <property type="protein sequence ID" value="OJT02736.1"/>
    <property type="molecule type" value="Genomic_DNA"/>
</dbReference>